<dbReference type="FunFam" id="3.40.630.30:FF:000047">
    <property type="entry name" value="Acetyltransferase, GNAT family"/>
    <property type="match status" value="1"/>
</dbReference>
<evidence type="ECO:0000313" key="4">
    <source>
        <dbReference type="Proteomes" id="UP001175261"/>
    </source>
</evidence>
<dbReference type="GO" id="GO:0008999">
    <property type="term" value="F:protein-N-terminal-alanine acetyltransferase activity"/>
    <property type="evidence" value="ECO:0007669"/>
    <property type="project" value="TreeGrafter"/>
</dbReference>
<name>A0AA39GDA5_SARSR</name>
<dbReference type="AlphaFoldDB" id="A0AA39GDA5"/>
<feature type="region of interest" description="Disordered" evidence="1">
    <location>
        <begin position="1"/>
        <end position="20"/>
    </location>
</feature>
<dbReference type="PANTHER" id="PTHR43441:SF2">
    <property type="entry name" value="FAMILY ACETYLTRANSFERASE, PUTATIVE (AFU_ORTHOLOGUE AFUA_7G00850)-RELATED"/>
    <property type="match status" value="1"/>
</dbReference>
<evidence type="ECO:0000313" key="3">
    <source>
        <dbReference type="EMBL" id="KAK0384414.1"/>
    </source>
</evidence>
<evidence type="ECO:0000259" key="2">
    <source>
        <dbReference type="PROSITE" id="PS51186"/>
    </source>
</evidence>
<dbReference type="InterPro" id="IPR000182">
    <property type="entry name" value="GNAT_dom"/>
</dbReference>
<accession>A0AA39GDA5</accession>
<organism evidence="3 4">
    <name type="scientific">Sarocladium strictum</name>
    <name type="common">Black bundle disease fungus</name>
    <name type="synonym">Acremonium strictum</name>
    <dbReference type="NCBI Taxonomy" id="5046"/>
    <lineage>
        <taxon>Eukaryota</taxon>
        <taxon>Fungi</taxon>
        <taxon>Dikarya</taxon>
        <taxon>Ascomycota</taxon>
        <taxon>Pezizomycotina</taxon>
        <taxon>Sordariomycetes</taxon>
        <taxon>Hypocreomycetidae</taxon>
        <taxon>Hypocreales</taxon>
        <taxon>Sarocladiaceae</taxon>
        <taxon>Sarocladium</taxon>
    </lineage>
</organism>
<proteinExistence type="predicted"/>
<dbReference type="Gene3D" id="3.40.630.30">
    <property type="match status" value="1"/>
</dbReference>
<feature type="domain" description="N-acetyltransferase" evidence="2">
    <location>
        <begin position="27"/>
        <end position="186"/>
    </location>
</feature>
<dbReference type="InterPro" id="IPR016181">
    <property type="entry name" value="Acyl_CoA_acyltransferase"/>
</dbReference>
<dbReference type="InterPro" id="IPR051908">
    <property type="entry name" value="Ribosomal_N-acetyltransferase"/>
</dbReference>
<dbReference type="Pfam" id="PF13302">
    <property type="entry name" value="Acetyltransf_3"/>
    <property type="match status" value="1"/>
</dbReference>
<dbReference type="Proteomes" id="UP001175261">
    <property type="component" value="Unassembled WGS sequence"/>
</dbReference>
<keyword evidence="4" id="KW-1185">Reference proteome</keyword>
<dbReference type="PROSITE" id="PS51186">
    <property type="entry name" value="GNAT"/>
    <property type="match status" value="1"/>
</dbReference>
<protein>
    <recommendedName>
        <fullName evidence="2">N-acetyltransferase domain-containing protein</fullName>
    </recommendedName>
</protein>
<dbReference type="EMBL" id="JAPDFR010000008">
    <property type="protein sequence ID" value="KAK0384414.1"/>
    <property type="molecule type" value="Genomic_DNA"/>
</dbReference>
<sequence length="229" mass="25932">MDRPIGPESPPGAAVAPPRTPITGRYSSLEPLEPSHIPSLFSNIAGPSNEVLWTYLPTACPPDIGAFEQQFSQWSASTDPLYYAVVAGEAGAKEVLGLMSYLSIVPEHRRLEIGWIVLGEKLKRTRIATEAFYGLLKTAFDELGYLRVEWKCNDLNKASRDAAARLGFTYEGTFRRHIIVKGRRRDSAWFSIIKEEWPAVKRGFEKWLSDENFDEEGRQKRRLQECREG</sequence>
<reference evidence="3" key="1">
    <citation type="submission" date="2022-10" db="EMBL/GenBank/DDBJ databases">
        <title>Determination and structural analysis of whole genome sequence of Sarocladium strictum F4-1.</title>
        <authorList>
            <person name="Hu L."/>
            <person name="Jiang Y."/>
        </authorList>
    </citation>
    <scope>NUCLEOTIDE SEQUENCE</scope>
    <source>
        <strain evidence="3">F4-1</strain>
    </source>
</reference>
<gene>
    <name evidence="3" type="ORF">NLU13_8501</name>
</gene>
<comment type="caution">
    <text evidence="3">The sequence shown here is derived from an EMBL/GenBank/DDBJ whole genome shotgun (WGS) entry which is preliminary data.</text>
</comment>
<dbReference type="GO" id="GO:1990189">
    <property type="term" value="F:protein N-terminal-serine acetyltransferase activity"/>
    <property type="evidence" value="ECO:0007669"/>
    <property type="project" value="TreeGrafter"/>
</dbReference>
<dbReference type="SUPFAM" id="SSF55729">
    <property type="entry name" value="Acyl-CoA N-acyltransferases (Nat)"/>
    <property type="match status" value="1"/>
</dbReference>
<dbReference type="PANTHER" id="PTHR43441">
    <property type="entry name" value="RIBOSOMAL-PROTEIN-SERINE ACETYLTRANSFERASE"/>
    <property type="match status" value="1"/>
</dbReference>
<evidence type="ECO:0000256" key="1">
    <source>
        <dbReference type="SAM" id="MobiDB-lite"/>
    </source>
</evidence>